<dbReference type="PANTHER" id="PTHR23120:SF42">
    <property type="entry name" value="MAESTRO HEAT-LIKE REPEAT FAMILY MEMBER 3"/>
    <property type="match status" value="1"/>
</dbReference>
<proteinExistence type="predicted"/>
<dbReference type="Pfam" id="PF21047">
    <property type="entry name" value="HEAT_Maestro"/>
    <property type="match status" value="1"/>
</dbReference>
<dbReference type="GeneTree" id="ENSGT00940000160596"/>
<dbReference type="InterPro" id="IPR016024">
    <property type="entry name" value="ARM-type_fold"/>
</dbReference>
<evidence type="ECO:0000313" key="5">
    <source>
        <dbReference type="Ensembl" id="ENSTGUP00000023094.1"/>
    </source>
</evidence>
<feature type="region of interest" description="Disordered" evidence="2">
    <location>
        <begin position="1"/>
        <end position="32"/>
    </location>
</feature>
<evidence type="ECO:0000313" key="6">
    <source>
        <dbReference type="Proteomes" id="UP000007754"/>
    </source>
</evidence>
<protein>
    <submittedName>
        <fullName evidence="5">Maestro heat-like repeat-containing protein family member 6</fullName>
    </submittedName>
</protein>
<dbReference type="InterPro" id="IPR045206">
    <property type="entry name" value="Maestro_heat-like_prot"/>
</dbReference>
<dbReference type="InParanoid" id="A0A674GJW9"/>
<dbReference type="Gene3D" id="1.25.10.10">
    <property type="entry name" value="Leucine-rich Repeat Variant"/>
    <property type="match status" value="1"/>
</dbReference>
<dbReference type="InterPro" id="IPR011989">
    <property type="entry name" value="ARM-like"/>
</dbReference>
<dbReference type="GO" id="GO:0005737">
    <property type="term" value="C:cytoplasm"/>
    <property type="evidence" value="ECO:0007669"/>
    <property type="project" value="TreeGrafter"/>
</dbReference>
<sequence length="668" mass="76132">MEQKPLRVPKLAGVEEEDKGPGAAPGHETEEVVPFKQLQEDAALERTQEQEPARGRFRRTAQTIRQFITCIWQEESTGVGTGILASFHLFSAETSAAMLDLLVEKGVSNAKQVPAMVRYIHRWLTANESAEHRLDKALLELTKEYPSDVLITLLRWAPSCDRAAVTMWGTIMSSSRTAEPALQILLDVLSAWPEDSVYTSDGDSTGVFALAATVTMWRVFNLTWCPPVVQVYFPKLLLRLLFQAYISTLDMPEEVDTFWKRCQEQHDLAAHPNSFALQTLKALLCQMQYDDVVVAMERRCAWNMLLCAHTHHYAVGLLAREMRRVSIIWRCMIASCLFDLLSQDISDWELPALTFLVEVLDCLDLSECGEKVLQIMTRHLKRRSREMRRVALRGLVVLSQDPSMNQRMYSLTESLGNLLRAVDEDIVEMTLVVLSSLLFNKEIAIASPIALQLAEALWQLFDNDNSLVKLLSVRLFQEVMNLVVAKGKKPLKKHVRQSLLPLFFNCHDENWGVAQASRETLLSAVRFLKRRDLQHLVNTDQMWSFAERLLAEDRSRAAEHLRRALPYLQSPQEPLREAAVRFMGIAGRCLRGQQQEFRILCRALQDMAYDASPAISCLALQTHYINLAVQAIPSSRLQNVQDQLRRLWKSRPFPCRRGWLSCCSAVEN</sequence>
<dbReference type="OMA" id="CHYTRET"/>
<name>A0A674GJW9_TAEGU</name>
<evidence type="ECO:0000259" key="4">
    <source>
        <dbReference type="Pfam" id="PF23227"/>
    </source>
</evidence>
<dbReference type="SUPFAM" id="SSF48371">
    <property type="entry name" value="ARM repeat"/>
    <property type="match status" value="1"/>
</dbReference>
<dbReference type="InterPro" id="IPR055406">
    <property type="entry name" value="HEAT_Maestro"/>
</dbReference>
<keyword evidence="1" id="KW-0677">Repeat</keyword>
<feature type="domain" description="Maestro-like HEAT-repeats" evidence="3">
    <location>
        <begin position="88"/>
        <end position="178"/>
    </location>
</feature>
<dbReference type="Proteomes" id="UP000007754">
    <property type="component" value="Chromosome 22"/>
</dbReference>
<dbReference type="PANTHER" id="PTHR23120">
    <property type="entry name" value="MAESTRO-RELATED HEAT DOMAIN-CONTAINING"/>
    <property type="match status" value="1"/>
</dbReference>
<gene>
    <name evidence="5" type="primary">LOC121468889</name>
</gene>
<reference evidence="5" key="3">
    <citation type="submission" date="2025-09" db="UniProtKB">
        <authorList>
            <consortium name="Ensembl"/>
        </authorList>
    </citation>
    <scope>IDENTIFICATION</scope>
</reference>
<dbReference type="Pfam" id="PF23227">
    <property type="entry name" value="HEAT_MROH2B_C"/>
    <property type="match status" value="1"/>
</dbReference>
<dbReference type="OrthoDB" id="9421177at2759"/>
<keyword evidence="6" id="KW-1185">Reference proteome</keyword>
<reference evidence="5" key="2">
    <citation type="submission" date="2025-08" db="UniProtKB">
        <authorList>
            <consortium name="Ensembl"/>
        </authorList>
    </citation>
    <scope>IDENTIFICATION</scope>
</reference>
<dbReference type="AlphaFoldDB" id="A0A674GJW9"/>
<reference evidence="5 6" key="1">
    <citation type="journal article" date="2010" name="Nature">
        <title>The genome of a songbird.</title>
        <authorList>
            <person name="Warren W.C."/>
            <person name="Clayton D.F."/>
            <person name="Ellegren H."/>
            <person name="Arnold A.P."/>
            <person name="Hillier L.W."/>
            <person name="Kunstner A."/>
            <person name="Searle S."/>
            <person name="White S."/>
            <person name="Vilella A.J."/>
            <person name="Fairley S."/>
            <person name="Heger A."/>
            <person name="Kong L."/>
            <person name="Ponting C.P."/>
            <person name="Jarvis E.D."/>
            <person name="Mello C.V."/>
            <person name="Minx P."/>
            <person name="Lovell P."/>
            <person name="Velho T.A."/>
            <person name="Ferris M."/>
            <person name="Balakrishnan C.N."/>
            <person name="Sinha S."/>
            <person name="Blatti C."/>
            <person name="London S.E."/>
            <person name="Li Y."/>
            <person name="Lin Y.C."/>
            <person name="George J."/>
            <person name="Sweedler J."/>
            <person name="Southey B."/>
            <person name="Gunaratne P."/>
            <person name="Watson M."/>
            <person name="Nam K."/>
            <person name="Backstrom N."/>
            <person name="Smeds L."/>
            <person name="Nabholz B."/>
            <person name="Itoh Y."/>
            <person name="Whitney O."/>
            <person name="Pfenning A.R."/>
            <person name="Howard J."/>
            <person name="Volker M."/>
            <person name="Skinner B.M."/>
            <person name="Griffin D.K."/>
            <person name="Ye L."/>
            <person name="McLaren W.M."/>
            <person name="Flicek P."/>
            <person name="Quesada V."/>
            <person name="Velasco G."/>
            <person name="Lopez-Otin C."/>
            <person name="Puente X.S."/>
            <person name="Olender T."/>
            <person name="Lancet D."/>
            <person name="Smit A.F."/>
            <person name="Hubley R."/>
            <person name="Konkel M.K."/>
            <person name="Walker J.A."/>
            <person name="Batzer M.A."/>
            <person name="Gu W."/>
            <person name="Pollock D.D."/>
            <person name="Chen L."/>
            <person name="Cheng Z."/>
            <person name="Eichler E.E."/>
            <person name="Stapley J."/>
            <person name="Slate J."/>
            <person name="Ekblom R."/>
            <person name="Birkhead T."/>
            <person name="Burke T."/>
            <person name="Burt D."/>
            <person name="Scharff C."/>
            <person name="Adam I."/>
            <person name="Richard H."/>
            <person name="Sultan M."/>
            <person name="Soldatov A."/>
            <person name="Lehrach H."/>
            <person name="Edwards S.V."/>
            <person name="Yang S.P."/>
            <person name="Li X."/>
            <person name="Graves T."/>
            <person name="Fulton L."/>
            <person name="Nelson J."/>
            <person name="Chinwalla A."/>
            <person name="Hou S."/>
            <person name="Mardis E.R."/>
            <person name="Wilson R.K."/>
        </authorList>
    </citation>
    <scope>NUCLEOTIDE SEQUENCE [LARGE SCALE GENOMIC DNA]</scope>
</reference>
<dbReference type="Ensembl" id="ENSTGUT00000027490.1">
    <property type="protein sequence ID" value="ENSTGUP00000023094.1"/>
    <property type="gene ID" value="ENSTGUG00000026868.1"/>
</dbReference>
<evidence type="ECO:0000256" key="1">
    <source>
        <dbReference type="ARBA" id="ARBA00022737"/>
    </source>
</evidence>
<evidence type="ECO:0000259" key="3">
    <source>
        <dbReference type="Pfam" id="PF21047"/>
    </source>
</evidence>
<accession>A0A674GJW9</accession>
<evidence type="ECO:0000256" key="2">
    <source>
        <dbReference type="SAM" id="MobiDB-lite"/>
    </source>
</evidence>
<feature type="domain" description="Maestro/Maestro-like HEAT-repeats" evidence="4">
    <location>
        <begin position="373"/>
        <end position="622"/>
    </location>
</feature>
<organism evidence="5 6">
    <name type="scientific">Taeniopygia guttata</name>
    <name type="common">Zebra finch</name>
    <name type="synonym">Poephila guttata</name>
    <dbReference type="NCBI Taxonomy" id="59729"/>
    <lineage>
        <taxon>Eukaryota</taxon>
        <taxon>Metazoa</taxon>
        <taxon>Chordata</taxon>
        <taxon>Craniata</taxon>
        <taxon>Vertebrata</taxon>
        <taxon>Euteleostomi</taxon>
        <taxon>Archelosauria</taxon>
        <taxon>Archosauria</taxon>
        <taxon>Dinosauria</taxon>
        <taxon>Saurischia</taxon>
        <taxon>Theropoda</taxon>
        <taxon>Coelurosauria</taxon>
        <taxon>Aves</taxon>
        <taxon>Neognathae</taxon>
        <taxon>Neoaves</taxon>
        <taxon>Telluraves</taxon>
        <taxon>Australaves</taxon>
        <taxon>Passeriformes</taxon>
        <taxon>Passeroidea</taxon>
        <taxon>Estrildidae</taxon>
        <taxon>Estrildinae</taxon>
        <taxon>Taeniopygia</taxon>
    </lineage>
</organism>
<dbReference type="InterPro" id="IPR048465">
    <property type="entry name" value="Maestro-like_HEAT"/>
</dbReference>